<dbReference type="InterPro" id="IPR035906">
    <property type="entry name" value="MetI-like_sf"/>
</dbReference>
<keyword evidence="10" id="KW-0614">Plasmid</keyword>
<dbReference type="PANTHER" id="PTHR30193">
    <property type="entry name" value="ABC TRANSPORTER PERMEASE PROTEIN"/>
    <property type="match status" value="1"/>
</dbReference>
<gene>
    <name evidence="10" type="ORF">CUN67_26990</name>
</gene>
<feature type="transmembrane region" description="Helical" evidence="8">
    <location>
        <begin position="161"/>
        <end position="185"/>
    </location>
</feature>
<geneLocation type="plasmid" evidence="11">
    <name>pne1b</name>
</geneLocation>
<sequence>MTRRPATRAARHEARTALLMLTPALVLLLVLRIIPAGIAIGESFYTSVPGSVIPPKFVGWDNYLDLFADPSFWESVQRTLLFALLVNPLTMLVALFLAWLLTRNVALTGLWRTLAFLPTALPLMGTTVVFGVLMRPEGVINSLLTLMRLPTSGWFTEADGALSAMIILSTWTAVGYWMIFLIAAIRDVPRDYYEAAMLDGAGEVRQFFHVTLPLIQRQLLFVLTASTVWNFILYAPVSALTKGGPEGSTNFLMYDIITRYYTLSSPGSALAEMTILFLLMGLTVWLQFRMLGRLRSV</sequence>
<accession>A0A6B9G689</accession>
<evidence type="ECO:0000256" key="4">
    <source>
        <dbReference type="ARBA" id="ARBA00022519"/>
    </source>
</evidence>
<evidence type="ECO:0000256" key="3">
    <source>
        <dbReference type="ARBA" id="ARBA00022475"/>
    </source>
</evidence>
<dbReference type="GO" id="GO:0055085">
    <property type="term" value="P:transmembrane transport"/>
    <property type="evidence" value="ECO:0007669"/>
    <property type="project" value="InterPro"/>
</dbReference>
<evidence type="ECO:0000313" key="10">
    <source>
        <dbReference type="EMBL" id="QGY32598.1"/>
    </source>
</evidence>
<organism evidence="10 11">
    <name type="scientific">Pantoea cypripedii</name>
    <name type="common">Pectobacterium cypripedii</name>
    <name type="synonym">Erwinia cypripedii</name>
    <dbReference type="NCBI Taxonomy" id="55209"/>
    <lineage>
        <taxon>Bacteria</taxon>
        <taxon>Pseudomonadati</taxon>
        <taxon>Pseudomonadota</taxon>
        <taxon>Gammaproteobacteria</taxon>
        <taxon>Enterobacterales</taxon>
        <taxon>Erwiniaceae</taxon>
        <taxon>Pantoea</taxon>
    </lineage>
</organism>
<evidence type="ECO:0000256" key="2">
    <source>
        <dbReference type="ARBA" id="ARBA00022448"/>
    </source>
</evidence>
<comment type="subcellular location">
    <subcellularLocation>
        <location evidence="1">Cell inner membrane</location>
        <topology evidence="1">Multi-pass membrane protein</topology>
    </subcellularLocation>
    <subcellularLocation>
        <location evidence="8">Cell membrane</location>
        <topology evidence="8">Multi-pass membrane protein</topology>
    </subcellularLocation>
</comment>
<keyword evidence="2 8" id="KW-0813">Transport</keyword>
<feature type="transmembrane region" description="Helical" evidence="8">
    <location>
        <begin position="219"/>
        <end position="237"/>
    </location>
</feature>
<dbReference type="PANTHER" id="PTHR30193:SF37">
    <property type="entry name" value="INNER MEMBRANE ABC TRANSPORTER PERMEASE PROTEIN YCJO"/>
    <property type="match status" value="1"/>
</dbReference>
<reference evidence="10 11" key="1">
    <citation type="submission" date="2017-11" db="EMBL/GenBank/DDBJ databases">
        <title>Genome sequence of Pantoea cypripedii NE1.</title>
        <authorList>
            <person name="Nascimento F.X."/>
        </authorList>
    </citation>
    <scope>NUCLEOTIDE SEQUENCE [LARGE SCALE GENOMIC DNA]</scope>
    <source>
        <strain evidence="10 11">NE1</strain>
        <plasmid evidence="11">pne1b</plasmid>
    </source>
</reference>
<feature type="domain" description="ABC transmembrane type-1" evidence="9">
    <location>
        <begin position="76"/>
        <end position="288"/>
    </location>
</feature>
<keyword evidence="3" id="KW-1003">Cell membrane</keyword>
<dbReference type="InterPro" id="IPR000515">
    <property type="entry name" value="MetI-like"/>
</dbReference>
<proteinExistence type="inferred from homology"/>
<dbReference type="EMBL" id="CP024770">
    <property type="protein sequence ID" value="QGY32598.1"/>
    <property type="molecule type" value="Genomic_DNA"/>
</dbReference>
<evidence type="ECO:0000256" key="5">
    <source>
        <dbReference type="ARBA" id="ARBA00022692"/>
    </source>
</evidence>
<name>A0A6B9G689_PANCY</name>
<feature type="transmembrane region" description="Helical" evidence="8">
    <location>
        <begin position="114"/>
        <end position="134"/>
    </location>
</feature>
<dbReference type="CDD" id="cd06261">
    <property type="entry name" value="TM_PBP2"/>
    <property type="match status" value="1"/>
</dbReference>
<evidence type="ECO:0000259" key="9">
    <source>
        <dbReference type="PROSITE" id="PS50928"/>
    </source>
</evidence>
<dbReference type="SUPFAM" id="SSF161098">
    <property type="entry name" value="MetI-like"/>
    <property type="match status" value="1"/>
</dbReference>
<feature type="transmembrane region" description="Helical" evidence="8">
    <location>
        <begin position="80"/>
        <end position="102"/>
    </location>
</feature>
<evidence type="ECO:0000256" key="1">
    <source>
        <dbReference type="ARBA" id="ARBA00004429"/>
    </source>
</evidence>
<keyword evidence="6 8" id="KW-1133">Transmembrane helix</keyword>
<protein>
    <submittedName>
        <fullName evidence="10">Sugar ABC transporter permease</fullName>
    </submittedName>
</protein>
<keyword evidence="5 8" id="KW-0812">Transmembrane</keyword>
<comment type="similarity">
    <text evidence="8">Belongs to the binding-protein-dependent transport system permease family.</text>
</comment>
<evidence type="ECO:0000313" key="11">
    <source>
        <dbReference type="Proteomes" id="UP000502005"/>
    </source>
</evidence>
<feature type="transmembrane region" description="Helical" evidence="8">
    <location>
        <begin position="269"/>
        <end position="288"/>
    </location>
</feature>
<evidence type="ECO:0000256" key="7">
    <source>
        <dbReference type="ARBA" id="ARBA00023136"/>
    </source>
</evidence>
<dbReference type="PROSITE" id="PS50928">
    <property type="entry name" value="ABC_TM1"/>
    <property type="match status" value="1"/>
</dbReference>
<dbReference type="GO" id="GO:0005886">
    <property type="term" value="C:plasma membrane"/>
    <property type="evidence" value="ECO:0007669"/>
    <property type="project" value="UniProtKB-SubCell"/>
</dbReference>
<evidence type="ECO:0000256" key="6">
    <source>
        <dbReference type="ARBA" id="ARBA00022989"/>
    </source>
</evidence>
<dbReference type="Proteomes" id="UP000502005">
    <property type="component" value="Plasmid pNE1B"/>
</dbReference>
<dbReference type="Gene3D" id="1.10.3720.10">
    <property type="entry name" value="MetI-like"/>
    <property type="match status" value="1"/>
</dbReference>
<dbReference type="Pfam" id="PF00528">
    <property type="entry name" value="BPD_transp_1"/>
    <property type="match status" value="1"/>
</dbReference>
<evidence type="ECO:0000256" key="8">
    <source>
        <dbReference type="RuleBase" id="RU363032"/>
    </source>
</evidence>
<keyword evidence="4" id="KW-0997">Cell inner membrane</keyword>
<dbReference type="AlphaFoldDB" id="A0A6B9G689"/>
<dbReference type="InterPro" id="IPR051393">
    <property type="entry name" value="ABC_transporter_permease"/>
</dbReference>
<keyword evidence="7 8" id="KW-0472">Membrane</keyword>